<dbReference type="PROSITE" id="PS50931">
    <property type="entry name" value="HTH_LYSR"/>
    <property type="match status" value="1"/>
</dbReference>
<gene>
    <name evidence="7" type="ordered locus">BTH_II0519</name>
</gene>
<organism evidence="7 8">
    <name type="scientific">Burkholderia thailandensis (strain ATCC 700388 / DSM 13276 / CCUG 48851 / CIP 106301 / E264)</name>
    <dbReference type="NCBI Taxonomy" id="271848"/>
    <lineage>
        <taxon>Bacteria</taxon>
        <taxon>Pseudomonadati</taxon>
        <taxon>Pseudomonadota</taxon>
        <taxon>Betaproteobacteria</taxon>
        <taxon>Burkholderiales</taxon>
        <taxon>Burkholderiaceae</taxon>
        <taxon>Burkholderia</taxon>
        <taxon>pseudomallei group</taxon>
    </lineage>
</organism>
<dbReference type="SUPFAM" id="SSF53850">
    <property type="entry name" value="Periplasmic binding protein-like II"/>
    <property type="match status" value="1"/>
</dbReference>
<evidence type="ECO:0000256" key="1">
    <source>
        <dbReference type="ARBA" id="ARBA00009437"/>
    </source>
</evidence>
<evidence type="ECO:0000313" key="8">
    <source>
        <dbReference type="Proteomes" id="UP000001930"/>
    </source>
</evidence>
<evidence type="ECO:0000259" key="6">
    <source>
        <dbReference type="PROSITE" id="PS50931"/>
    </source>
</evidence>
<comment type="similarity">
    <text evidence="1">Belongs to the LysR transcriptional regulatory family.</text>
</comment>
<dbReference type="GO" id="GO:0003700">
    <property type="term" value="F:DNA-binding transcription factor activity"/>
    <property type="evidence" value="ECO:0007669"/>
    <property type="project" value="InterPro"/>
</dbReference>
<evidence type="ECO:0000256" key="2">
    <source>
        <dbReference type="ARBA" id="ARBA00023015"/>
    </source>
</evidence>
<dbReference type="Pfam" id="PF03466">
    <property type="entry name" value="LysR_substrate"/>
    <property type="match status" value="1"/>
</dbReference>
<dbReference type="EMBL" id="CP000085">
    <property type="protein sequence ID" value="ABC34149.1"/>
    <property type="molecule type" value="Genomic_DNA"/>
</dbReference>
<evidence type="ECO:0000256" key="5">
    <source>
        <dbReference type="SAM" id="MobiDB-lite"/>
    </source>
</evidence>
<dbReference type="CDD" id="cd08417">
    <property type="entry name" value="PBP2_Nitroaromatics_like"/>
    <property type="match status" value="1"/>
</dbReference>
<protein>
    <submittedName>
        <fullName evidence="7">Transcriptional regulator, LysR family</fullName>
    </submittedName>
</protein>
<accession>Q2T7Y0</accession>
<dbReference type="KEGG" id="bte:BTH_II0519"/>
<dbReference type="Proteomes" id="UP000001930">
    <property type="component" value="Chromosome II"/>
</dbReference>
<dbReference type="Pfam" id="PF00126">
    <property type="entry name" value="HTH_1"/>
    <property type="match status" value="1"/>
</dbReference>
<dbReference type="InterPro" id="IPR036390">
    <property type="entry name" value="WH_DNA-bd_sf"/>
</dbReference>
<keyword evidence="2" id="KW-0805">Transcription regulation</keyword>
<dbReference type="InterPro" id="IPR000847">
    <property type="entry name" value="LysR_HTH_N"/>
</dbReference>
<keyword evidence="3" id="KW-0238">DNA-binding</keyword>
<dbReference type="HOGENOM" id="CLU_039613_39_0_4"/>
<name>Q2T7Y0_BURTA</name>
<dbReference type="PRINTS" id="PR00039">
    <property type="entry name" value="HTHLYSR"/>
</dbReference>
<feature type="domain" description="HTH lysR-type" evidence="6">
    <location>
        <begin position="28"/>
        <end position="85"/>
    </location>
</feature>
<feature type="compositionally biased region" description="Basic and acidic residues" evidence="5">
    <location>
        <begin position="1"/>
        <end position="14"/>
    </location>
</feature>
<proteinExistence type="inferred from homology"/>
<dbReference type="Gene3D" id="1.10.10.10">
    <property type="entry name" value="Winged helix-like DNA-binding domain superfamily/Winged helix DNA-binding domain"/>
    <property type="match status" value="1"/>
</dbReference>
<dbReference type="GO" id="GO:0003677">
    <property type="term" value="F:DNA binding"/>
    <property type="evidence" value="ECO:0007669"/>
    <property type="project" value="UniProtKB-KW"/>
</dbReference>
<evidence type="ECO:0000313" key="7">
    <source>
        <dbReference type="EMBL" id="ABC34149.1"/>
    </source>
</evidence>
<dbReference type="InterPro" id="IPR050389">
    <property type="entry name" value="LysR-type_TF"/>
</dbReference>
<dbReference type="Gene3D" id="3.40.190.10">
    <property type="entry name" value="Periplasmic binding protein-like II"/>
    <property type="match status" value="2"/>
</dbReference>
<reference evidence="7 8" key="1">
    <citation type="journal article" date="2005" name="BMC Genomics">
        <title>Bacterial genome adaptation to niches: divergence of the potential virulence genes in three Burkholderia species of different survival strategies.</title>
        <authorList>
            <person name="Kim H.S."/>
            <person name="Schell M.A."/>
            <person name="Yu Y."/>
            <person name="Ulrich R.L."/>
            <person name="Sarria S.H."/>
            <person name="Nierman W.C."/>
            <person name="DeShazer D."/>
        </authorList>
    </citation>
    <scope>NUCLEOTIDE SEQUENCE [LARGE SCALE GENOMIC DNA]</scope>
    <source>
        <strain evidence="8">ATCC 700388 / DSM 13276 / CCUG 48851 / CIP 106301 / E264</strain>
    </source>
</reference>
<dbReference type="AlphaFoldDB" id="Q2T7Y0"/>
<keyword evidence="8" id="KW-1185">Reference proteome</keyword>
<dbReference type="PANTHER" id="PTHR30118">
    <property type="entry name" value="HTH-TYPE TRANSCRIPTIONAL REGULATOR LEUO-RELATED"/>
    <property type="match status" value="1"/>
</dbReference>
<dbReference type="PANTHER" id="PTHR30118:SF15">
    <property type="entry name" value="TRANSCRIPTIONAL REGULATORY PROTEIN"/>
    <property type="match status" value="1"/>
</dbReference>
<sequence>MGLRERAGRADKPIPRNTGTPMQHDHRLDLNLFRVLDAVYVQGGISAAARALHLTQPAVTHALNRLRAHFGDPLFVRQGNKVVPTERTRAVIADVQLHLKGLQDAARAQTRFSAQALDMSFVVGVRDVLESIALPQLVETLARDAPGVRLVSRRVPVADIERELGSGNLDLAIERRVPAGPRMAAEYVVDDTLVVAMRRDHPLAGAPLRRADYFAARHVTVSPLGEPHTLDVLLGADGRFRQIQLVCQHYFAACQIAASGDLLLTLPRSYAQRMTRLLPIAVQPLPLRLKPYPILAYWHESRELDRAHQWFRQRVIDVVRAASSHPAGA</sequence>
<dbReference type="InterPro" id="IPR037402">
    <property type="entry name" value="YidZ_PBP2"/>
</dbReference>
<feature type="region of interest" description="Disordered" evidence="5">
    <location>
        <begin position="1"/>
        <end position="23"/>
    </location>
</feature>
<evidence type="ECO:0000256" key="3">
    <source>
        <dbReference type="ARBA" id="ARBA00023125"/>
    </source>
</evidence>
<dbReference type="SUPFAM" id="SSF46785">
    <property type="entry name" value="Winged helix' DNA-binding domain"/>
    <property type="match status" value="1"/>
</dbReference>
<dbReference type="InterPro" id="IPR005119">
    <property type="entry name" value="LysR_subst-bd"/>
</dbReference>
<keyword evidence="4" id="KW-0804">Transcription</keyword>
<dbReference type="InterPro" id="IPR036388">
    <property type="entry name" value="WH-like_DNA-bd_sf"/>
</dbReference>
<evidence type="ECO:0000256" key="4">
    <source>
        <dbReference type="ARBA" id="ARBA00023163"/>
    </source>
</evidence>